<comment type="caution">
    <text evidence="2">The sequence shown here is derived from an EMBL/GenBank/DDBJ whole genome shotgun (WGS) entry which is preliminary data.</text>
</comment>
<dbReference type="InterPro" id="IPR027434">
    <property type="entry name" value="Homing_endonucl"/>
</dbReference>
<proteinExistence type="predicted"/>
<gene>
    <name evidence="2" type="ORF">KCH_39390</name>
</gene>
<dbReference type="Proteomes" id="UP000027178">
    <property type="component" value="Unassembled WGS sequence"/>
</dbReference>
<protein>
    <submittedName>
        <fullName evidence="2">Phenylalanine-tRNA ligase</fullName>
        <ecNumber evidence="2">6.1.1.20</ecNumber>
    </submittedName>
</protein>
<name>A0A066YRH3_9ACTN</name>
<dbReference type="InterPro" id="IPR004860">
    <property type="entry name" value="LAGLIDADG_dom"/>
</dbReference>
<dbReference type="Gene3D" id="1.10.101.10">
    <property type="entry name" value="PGBD-like superfamily/PGBD"/>
    <property type="match status" value="1"/>
</dbReference>
<dbReference type="GO" id="GO:0004826">
    <property type="term" value="F:phenylalanine-tRNA ligase activity"/>
    <property type="evidence" value="ECO:0007669"/>
    <property type="project" value="UniProtKB-EC"/>
</dbReference>
<dbReference type="Pfam" id="PF01471">
    <property type="entry name" value="PG_binding_1"/>
    <property type="match status" value="1"/>
</dbReference>
<dbReference type="eggNOG" id="COG3409">
    <property type="taxonomic scope" value="Bacteria"/>
</dbReference>
<dbReference type="eggNOG" id="COG1372">
    <property type="taxonomic scope" value="Bacteria"/>
</dbReference>
<dbReference type="PRINTS" id="PR00379">
    <property type="entry name" value="INTEIN"/>
</dbReference>
<dbReference type="InterPro" id="IPR036366">
    <property type="entry name" value="PGBDSf"/>
</dbReference>
<organism evidence="2 3">
    <name type="scientific">Kitasatospora cheerisanensis KCTC 2395</name>
    <dbReference type="NCBI Taxonomy" id="1348663"/>
    <lineage>
        <taxon>Bacteria</taxon>
        <taxon>Bacillati</taxon>
        <taxon>Actinomycetota</taxon>
        <taxon>Actinomycetes</taxon>
        <taxon>Kitasatosporales</taxon>
        <taxon>Streptomycetaceae</taxon>
        <taxon>Kitasatospora</taxon>
    </lineage>
</organism>
<dbReference type="OrthoDB" id="514320at2"/>
<accession>A0A066YRH3</accession>
<dbReference type="PATRIC" id="fig|1348663.4.peg.3795"/>
<dbReference type="InterPro" id="IPR004042">
    <property type="entry name" value="Intein_endonuc_central"/>
</dbReference>
<dbReference type="PROSITE" id="PS50819">
    <property type="entry name" value="INTEIN_ENDONUCLEASE"/>
    <property type="match status" value="1"/>
</dbReference>
<dbReference type="EMBL" id="JNBY01000093">
    <property type="protein sequence ID" value="KDN84148.1"/>
    <property type="molecule type" value="Genomic_DNA"/>
</dbReference>
<dbReference type="SUPFAM" id="SSF47090">
    <property type="entry name" value="PGBD-like"/>
    <property type="match status" value="1"/>
</dbReference>
<dbReference type="RefSeq" id="WP_035864412.1">
    <property type="nucleotide sequence ID" value="NZ_KK853997.1"/>
</dbReference>
<dbReference type="InterPro" id="IPR036365">
    <property type="entry name" value="PGBD-like_sf"/>
</dbReference>
<evidence type="ECO:0000313" key="2">
    <source>
        <dbReference type="EMBL" id="KDN84148.1"/>
    </source>
</evidence>
<dbReference type="Pfam" id="PF14528">
    <property type="entry name" value="LAGLIDADG_3"/>
    <property type="match status" value="1"/>
</dbReference>
<keyword evidence="2" id="KW-0436">Ligase</keyword>
<keyword evidence="3" id="KW-1185">Reference proteome</keyword>
<dbReference type="Gene3D" id="3.10.28.10">
    <property type="entry name" value="Homing endonucleases"/>
    <property type="match status" value="1"/>
</dbReference>
<evidence type="ECO:0000259" key="1">
    <source>
        <dbReference type="PROSITE" id="PS50819"/>
    </source>
</evidence>
<dbReference type="GO" id="GO:0016539">
    <property type="term" value="P:intein-mediated protein splicing"/>
    <property type="evidence" value="ECO:0007669"/>
    <property type="project" value="InterPro"/>
</dbReference>
<dbReference type="GO" id="GO:0004519">
    <property type="term" value="F:endonuclease activity"/>
    <property type="evidence" value="ECO:0007669"/>
    <property type="project" value="InterPro"/>
</dbReference>
<dbReference type="HOGENOM" id="CLU_451125_0_0_11"/>
<feature type="domain" description="DOD-type homing endonuclease" evidence="1">
    <location>
        <begin position="238"/>
        <end position="376"/>
    </location>
</feature>
<dbReference type="SUPFAM" id="SSF55608">
    <property type="entry name" value="Homing endonucleases"/>
    <property type="match status" value="1"/>
</dbReference>
<evidence type="ECO:0000313" key="3">
    <source>
        <dbReference type="Proteomes" id="UP000027178"/>
    </source>
</evidence>
<dbReference type="SUPFAM" id="SSF51294">
    <property type="entry name" value="Hedgehog/intein (Hint) domain"/>
    <property type="match status" value="1"/>
</dbReference>
<dbReference type="InterPro" id="IPR002477">
    <property type="entry name" value="Peptidoglycan-bd-like"/>
</dbReference>
<dbReference type="InterPro" id="IPR006142">
    <property type="entry name" value="INTEIN"/>
</dbReference>
<dbReference type="AlphaFoldDB" id="A0A066YRH3"/>
<reference evidence="2 3" key="1">
    <citation type="submission" date="2014-05" db="EMBL/GenBank/DDBJ databases">
        <title>Draft Genome Sequence of Kitasatospora cheerisanensis KCTC 2395.</title>
        <authorList>
            <person name="Nam D.H."/>
        </authorList>
    </citation>
    <scope>NUCLEOTIDE SEQUENCE [LARGE SCALE GENOMIC DNA]</scope>
    <source>
        <strain evidence="2 3">KCTC 2395</strain>
    </source>
</reference>
<sequence>MRDEFTALLLGQVGQHEGRSADGTWNNRQRYSEETPGLEWSDGQPWCATFEAWAAHRMGMDNLWPMTASCLAAVDWWRRQNRWTPYPVLGGPFYLGPDGGDHTGVVYAYDADTIYTVEGNALPLHAGVLTPTGYRRMGELKVGDPVVDPQGQPSRITGVYPKGVRPVHRITLQDGSCAEACNEHLWQVEIDGRVDARVVTTLELAELVARPGLRVRVPLLEPVEYQQTAEPLPIEPYLLGLLIGDGGMSGGGLHFTNIEPEILAAVEDTLPADHRLVPHIANERAVPGNWRIVGTGVRGGNRLIEELRALGLWGSTAERKFLPARYLTAGIKDRLALLQGLMDADGSVDADGRIEFSSVSGRLARDVQELVRSLGGRAAVNAKAGVHYTSPQQPNRTPARDAHRVQNINMPHFNPFRLSRKAERYVPRNAAWARKVVSVEYLRDEEVQCIAVSAPSRLFVTDDFIPTHNTNDTGSTEGDGVYRKARARRGPGSPYGYGVPAYPEGTVSADPALGGIPAARTSGQATTPAPGVPRWPGRYLRVQTPMLHGDDVLMWQQRMAWRGWAITADGWYGPASAQICRAFQQRHGLSVDGVVGPVTWNAAWS</sequence>
<dbReference type="InterPro" id="IPR036844">
    <property type="entry name" value="Hint_dom_sf"/>
</dbReference>
<dbReference type="EC" id="6.1.1.20" evidence="2"/>